<evidence type="ECO:0000313" key="2">
    <source>
        <dbReference type="Proteomes" id="UP000305760"/>
    </source>
</evidence>
<sequence>MSARSLAINRRRTVLAVFILFGNLRGRESRVRRVTAEDVSAVNAFIAKAQRGPASFGFASKKELYAFRDALLAVRRAVSAARLSDAENGRLASTLVGPVVEKFAYLHPAFRRQLVELADLYVDVVNKQLGKGVKFYDGTGTEISKPPRLSRSRTYLATNVRLVHEGKVKEFTDFLVLAFAGEPANFVKKDGPQISIAVSNENKAPSVVSESNYQHANAAARLGKATAILYVIDGKEYRAEPANFFTSQSAFHEVTLSLKGRFGGTTRVYANDDPEDWLHSMRTHIPKGDRSAQLRMVLSVRREALLGLIR</sequence>
<proteinExistence type="predicted"/>
<organism evidence="1 2">
    <name type="scientific">Arenimonas terrae</name>
    <dbReference type="NCBI Taxonomy" id="2546226"/>
    <lineage>
        <taxon>Bacteria</taxon>
        <taxon>Pseudomonadati</taxon>
        <taxon>Pseudomonadota</taxon>
        <taxon>Gammaproteobacteria</taxon>
        <taxon>Lysobacterales</taxon>
        <taxon>Lysobacteraceae</taxon>
        <taxon>Arenimonas</taxon>
    </lineage>
</organism>
<gene>
    <name evidence="1" type="ORF">E1B00_14455</name>
</gene>
<evidence type="ECO:0000313" key="1">
    <source>
        <dbReference type="EMBL" id="TNJ32909.1"/>
    </source>
</evidence>
<reference evidence="1 2" key="1">
    <citation type="submission" date="2019-03" db="EMBL/GenBank/DDBJ databases">
        <title>Arenimonas daejeonensis sp. nov., isolated from compost.</title>
        <authorList>
            <person name="Jeon C.O."/>
        </authorList>
    </citation>
    <scope>NUCLEOTIDE SEQUENCE [LARGE SCALE GENOMIC DNA]</scope>
    <source>
        <strain evidence="1 2">R29</strain>
    </source>
</reference>
<dbReference type="Proteomes" id="UP000305760">
    <property type="component" value="Unassembled WGS sequence"/>
</dbReference>
<protein>
    <submittedName>
        <fullName evidence="1">Uncharacterized protein</fullName>
    </submittedName>
</protein>
<dbReference type="AlphaFoldDB" id="A0A5C4RPQ5"/>
<dbReference type="RefSeq" id="WP_139450036.1">
    <property type="nucleotide sequence ID" value="NZ_SMDR01000004.1"/>
</dbReference>
<keyword evidence="2" id="KW-1185">Reference proteome</keyword>
<name>A0A5C4RPQ5_9GAMM</name>
<accession>A0A5C4RPQ5</accession>
<dbReference type="EMBL" id="SMDR01000004">
    <property type="protein sequence ID" value="TNJ32909.1"/>
    <property type="molecule type" value="Genomic_DNA"/>
</dbReference>
<comment type="caution">
    <text evidence="1">The sequence shown here is derived from an EMBL/GenBank/DDBJ whole genome shotgun (WGS) entry which is preliminary data.</text>
</comment>